<dbReference type="GO" id="GO:0003755">
    <property type="term" value="F:peptidyl-prolyl cis-trans isomerase activity"/>
    <property type="evidence" value="ECO:0007669"/>
    <property type="project" value="UniProtKB-KW"/>
</dbReference>
<dbReference type="InterPro" id="IPR000297">
    <property type="entry name" value="PPIase_PpiC"/>
</dbReference>
<evidence type="ECO:0000256" key="5">
    <source>
        <dbReference type="ARBA" id="ARBA00022989"/>
    </source>
</evidence>
<feature type="transmembrane region" description="Helical" evidence="12">
    <location>
        <begin position="12"/>
        <end position="34"/>
    </location>
</feature>
<proteinExistence type="inferred from homology"/>
<protein>
    <recommendedName>
        <fullName evidence="9">Periplasmic chaperone PpiD</fullName>
    </recommendedName>
    <alternativeName>
        <fullName evidence="10">Periplasmic folding chaperone</fullName>
    </alternativeName>
</protein>
<dbReference type="InterPro" id="IPR052029">
    <property type="entry name" value="PpiD_chaperone"/>
</dbReference>
<dbReference type="Gene3D" id="3.10.50.40">
    <property type="match status" value="1"/>
</dbReference>
<evidence type="ECO:0000256" key="11">
    <source>
        <dbReference type="PROSITE-ProRule" id="PRU00278"/>
    </source>
</evidence>
<dbReference type="SUPFAM" id="SSF109998">
    <property type="entry name" value="Triger factor/SurA peptide-binding domain-like"/>
    <property type="match status" value="1"/>
</dbReference>
<dbReference type="InterPro" id="IPR046357">
    <property type="entry name" value="PPIase_dom_sf"/>
</dbReference>
<dbReference type="Pfam" id="PF13145">
    <property type="entry name" value="Rotamase_2"/>
    <property type="match status" value="1"/>
</dbReference>
<keyword evidence="11 14" id="KW-0413">Isomerase</keyword>
<sequence>MMEQKREGSQSWVVKIILGLIILSFALTGVYSYLRGGPGANAAAEVNGQSISRTDLERAYQNERARMEAQSGDMFKQLSGNEAFMQQLRRGALEQLVNQHLVADAISQMGLRVSDDQVKEAIRGIEAFQDNGKFDNERYLAVLRNQGLNPSKFSEMMRADLARQQFVEGILATSFVLPDEAKALYAASRQTRDIDSVTVKAASYLDKVAVSDDEIKARYESDPQGYMAPEKVALDYVELSADNLAKDIQVSDDEIGAYYNDNPNQFKRPEQRRASHILFTGDDAEAKAKAALKEIEAGKSFADVAKADSADKFSAEKGGDLGWNEKGVYDPAFDTALFGIKKEGDVVGPIKSSFGYHLIELTGVRPEAVKPLAEVKDQIKADIAKKKADDLFYDKQDKLEKLAFENPDSLQGAAKAAGLTVKHVALFARDQVPADVNYPKVLDAAFSDSVKLDKVNSEVIEAGKEHVFVVRASDYKEAHRKSLDEVKDAIAKTLRTEKAEAKAKAIAQTLLDKLNAGDDVSAWLTEQGLTLETSKGVNRQDQKLAQAIVHSAFEQEKGGKELVALANGDSAVVKVDAIHAYQPTDADKPVIEMWQKQLAQQRSNEANKQFIDALRETAKVKYFNISNNG</sequence>
<comment type="similarity">
    <text evidence="8">Belongs to the PpiD chaperone family.</text>
</comment>
<dbReference type="PROSITE" id="PS50198">
    <property type="entry name" value="PPIC_PPIASE_2"/>
    <property type="match status" value="1"/>
</dbReference>
<dbReference type="SUPFAM" id="SSF54534">
    <property type="entry name" value="FKBP-like"/>
    <property type="match status" value="1"/>
</dbReference>
<evidence type="ECO:0000256" key="4">
    <source>
        <dbReference type="ARBA" id="ARBA00022692"/>
    </source>
</evidence>
<evidence type="ECO:0000256" key="7">
    <source>
        <dbReference type="ARBA" id="ARBA00023186"/>
    </source>
</evidence>
<dbReference type="AlphaFoldDB" id="A0A3N1PSZ9"/>
<dbReference type="InterPro" id="IPR027304">
    <property type="entry name" value="Trigger_fact/SurA_dom_sf"/>
</dbReference>
<evidence type="ECO:0000256" key="1">
    <source>
        <dbReference type="ARBA" id="ARBA00004382"/>
    </source>
</evidence>
<keyword evidence="15" id="KW-1185">Reference proteome</keyword>
<evidence type="ECO:0000256" key="2">
    <source>
        <dbReference type="ARBA" id="ARBA00022475"/>
    </source>
</evidence>
<dbReference type="Gene3D" id="1.10.4030.10">
    <property type="entry name" value="Porin chaperone SurA, peptide-binding domain"/>
    <property type="match status" value="1"/>
</dbReference>
<dbReference type="NCBIfam" id="NF008054">
    <property type="entry name" value="PRK10788.1"/>
    <property type="match status" value="1"/>
</dbReference>
<dbReference type="PROSITE" id="PS01096">
    <property type="entry name" value="PPIC_PPIASE_1"/>
    <property type="match status" value="1"/>
</dbReference>
<dbReference type="Pfam" id="PF13624">
    <property type="entry name" value="SurA_N_3"/>
    <property type="match status" value="1"/>
</dbReference>
<evidence type="ECO:0000313" key="15">
    <source>
        <dbReference type="Proteomes" id="UP000268033"/>
    </source>
</evidence>
<gene>
    <name evidence="14" type="ORF">EDC28_102232</name>
</gene>
<accession>A0A3N1PSZ9</accession>
<dbReference type="InterPro" id="IPR023058">
    <property type="entry name" value="PPIase_PpiC_CS"/>
</dbReference>
<name>A0A3N1PSZ9_9GAMM</name>
<comment type="caution">
    <text evidence="14">The sequence shown here is derived from an EMBL/GenBank/DDBJ whole genome shotgun (WGS) entry which is preliminary data.</text>
</comment>
<dbReference type="PANTHER" id="PTHR47529">
    <property type="entry name" value="PEPTIDYL-PROLYL CIS-TRANS ISOMERASE D"/>
    <property type="match status" value="1"/>
</dbReference>
<comment type="subcellular location">
    <subcellularLocation>
        <location evidence="1">Cell inner membrane</location>
        <topology evidence="1">Single-pass type II membrane protein</topology>
        <orientation evidence="1">Periplasmic side</orientation>
    </subcellularLocation>
</comment>
<reference evidence="14 15" key="1">
    <citation type="submission" date="2018-11" db="EMBL/GenBank/DDBJ databases">
        <title>Genomic Encyclopedia of Type Strains, Phase IV (KMG-IV): sequencing the most valuable type-strain genomes for metagenomic binning, comparative biology and taxonomic classification.</title>
        <authorList>
            <person name="Goeker M."/>
        </authorList>
    </citation>
    <scope>NUCLEOTIDE SEQUENCE [LARGE SCALE GENOMIC DNA]</scope>
    <source>
        <strain evidence="14 15">DSM 21945</strain>
    </source>
</reference>
<evidence type="ECO:0000256" key="9">
    <source>
        <dbReference type="ARBA" id="ARBA00040743"/>
    </source>
</evidence>
<keyword evidence="6 12" id="KW-0472">Membrane</keyword>
<evidence type="ECO:0000256" key="8">
    <source>
        <dbReference type="ARBA" id="ARBA00038408"/>
    </source>
</evidence>
<keyword evidence="7" id="KW-0143">Chaperone</keyword>
<evidence type="ECO:0000256" key="6">
    <source>
        <dbReference type="ARBA" id="ARBA00023136"/>
    </source>
</evidence>
<keyword evidence="5 12" id="KW-1133">Transmembrane helix</keyword>
<feature type="domain" description="PpiC" evidence="13">
    <location>
        <begin position="269"/>
        <end position="363"/>
    </location>
</feature>
<evidence type="ECO:0000256" key="3">
    <source>
        <dbReference type="ARBA" id="ARBA00022519"/>
    </source>
</evidence>
<dbReference type="RefSeq" id="WP_123420741.1">
    <property type="nucleotide sequence ID" value="NZ_RJUL01000002.1"/>
</dbReference>
<dbReference type="GO" id="GO:0005886">
    <property type="term" value="C:plasma membrane"/>
    <property type="evidence" value="ECO:0007669"/>
    <property type="project" value="UniProtKB-SubCell"/>
</dbReference>
<evidence type="ECO:0000256" key="12">
    <source>
        <dbReference type="SAM" id="Phobius"/>
    </source>
</evidence>
<evidence type="ECO:0000256" key="10">
    <source>
        <dbReference type="ARBA" id="ARBA00042775"/>
    </source>
</evidence>
<keyword evidence="11" id="KW-0697">Rotamase</keyword>
<dbReference type="Proteomes" id="UP000268033">
    <property type="component" value="Unassembled WGS sequence"/>
</dbReference>
<evidence type="ECO:0000313" key="14">
    <source>
        <dbReference type="EMBL" id="ROQ29860.1"/>
    </source>
</evidence>
<evidence type="ECO:0000259" key="13">
    <source>
        <dbReference type="PROSITE" id="PS50198"/>
    </source>
</evidence>
<keyword evidence="2" id="KW-1003">Cell membrane</keyword>
<keyword evidence="3" id="KW-0997">Cell inner membrane</keyword>
<dbReference type="EMBL" id="RJUL01000002">
    <property type="protein sequence ID" value="ROQ29860.1"/>
    <property type="molecule type" value="Genomic_DNA"/>
</dbReference>
<keyword evidence="4 12" id="KW-0812">Transmembrane</keyword>
<dbReference type="STRING" id="584787.GCA_001247655_03162"/>
<dbReference type="PANTHER" id="PTHR47529:SF1">
    <property type="entry name" value="PERIPLASMIC CHAPERONE PPID"/>
    <property type="match status" value="1"/>
</dbReference>
<organism evidence="14 15">
    <name type="scientific">Gallaecimonas pentaromativorans</name>
    <dbReference type="NCBI Taxonomy" id="584787"/>
    <lineage>
        <taxon>Bacteria</taxon>
        <taxon>Pseudomonadati</taxon>
        <taxon>Pseudomonadota</taxon>
        <taxon>Gammaproteobacteria</taxon>
        <taxon>Enterobacterales</taxon>
        <taxon>Gallaecimonadaceae</taxon>
        <taxon>Gallaecimonas</taxon>
    </lineage>
</organism>